<dbReference type="InterPro" id="IPR006512">
    <property type="entry name" value="YidE_YbjL"/>
</dbReference>
<reference evidence="10 11" key="1">
    <citation type="submission" date="2020-08" db="EMBL/GenBank/DDBJ databases">
        <title>Genomic Encyclopedia of Type Strains, Phase III (KMG-III): the genomes of soil and plant-associated and newly described type strains.</title>
        <authorList>
            <person name="Whitman W."/>
        </authorList>
    </citation>
    <scope>NUCLEOTIDE SEQUENCE [LARGE SCALE GENOMIC DNA]</scope>
    <source>
        <strain evidence="10 11">CECT 7015</strain>
    </source>
</reference>
<keyword evidence="7 8" id="KW-0472">Membrane</keyword>
<dbReference type="InterPro" id="IPR036721">
    <property type="entry name" value="RCK_C_sf"/>
</dbReference>
<name>A0A839UM12_9HYPH</name>
<dbReference type="GO" id="GO:0005886">
    <property type="term" value="C:plasma membrane"/>
    <property type="evidence" value="ECO:0007669"/>
    <property type="project" value="UniProtKB-SubCell"/>
</dbReference>
<feature type="transmembrane region" description="Helical" evidence="8">
    <location>
        <begin position="442"/>
        <end position="462"/>
    </location>
</feature>
<dbReference type="PANTHER" id="PTHR30445">
    <property type="entry name" value="K(+)_H(+) ANTIPORTER SUBUNIT KHTT"/>
    <property type="match status" value="1"/>
</dbReference>
<feature type="transmembrane region" description="Helical" evidence="8">
    <location>
        <begin position="474"/>
        <end position="495"/>
    </location>
</feature>
<feature type="transmembrane region" description="Helical" evidence="8">
    <location>
        <begin position="88"/>
        <end position="110"/>
    </location>
</feature>
<dbReference type="InterPro" id="IPR022457">
    <property type="entry name" value="Asp_Ala_antiprt"/>
</dbReference>
<comment type="similarity">
    <text evidence="2">Belongs to the AAE transporter (TC 2.A.81) family.</text>
</comment>
<dbReference type="NCBIfam" id="TIGR03802">
    <property type="entry name" value="Asp_Ala_antiprt"/>
    <property type="match status" value="1"/>
</dbReference>
<dbReference type="PANTHER" id="PTHR30445:SF9">
    <property type="match status" value="1"/>
</dbReference>
<accession>A0A839UM12</accession>
<protein>
    <submittedName>
        <fullName evidence="10">Putative transport protein</fullName>
    </submittedName>
</protein>
<evidence type="ECO:0000256" key="7">
    <source>
        <dbReference type="ARBA" id="ARBA00023136"/>
    </source>
</evidence>
<evidence type="ECO:0000256" key="1">
    <source>
        <dbReference type="ARBA" id="ARBA00004651"/>
    </source>
</evidence>
<feature type="transmembrane region" description="Helical" evidence="8">
    <location>
        <begin position="414"/>
        <end position="435"/>
    </location>
</feature>
<feature type="transmembrane region" description="Helical" evidence="8">
    <location>
        <begin position="160"/>
        <end position="180"/>
    </location>
</feature>
<dbReference type="Proteomes" id="UP000554520">
    <property type="component" value="Unassembled WGS sequence"/>
</dbReference>
<feature type="transmembrane region" description="Helical" evidence="8">
    <location>
        <begin position="34"/>
        <end position="52"/>
    </location>
</feature>
<dbReference type="AlphaFoldDB" id="A0A839UM12"/>
<keyword evidence="5 8" id="KW-0812">Transmembrane</keyword>
<evidence type="ECO:0000256" key="5">
    <source>
        <dbReference type="ARBA" id="ARBA00022692"/>
    </source>
</evidence>
<evidence type="ECO:0000313" key="10">
    <source>
        <dbReference type="EMBL" id="MBB3149641.1"/>
    </source>
</evidence>
<feature type="domain" description="RCK C-terminal" evidence="9">
    <location>
        <begin position="292"/>
        <end position="375"/>
    </location>
</feature>
<comment type="subcellular location">
    <subcellularLocation>
        <location evidence="1">Cell membrane</location>
        <topology evidence="1">Multi-pass membrane protein</topology>
    </subcellularLocation>
</comment>
<feature type="transmembrane region" description="Helical" evidence="8">
    <location>
        <begin position="502"/>
        <end position="521"/>
    </location>
</feature>
<evidence type="ECO:0000256" key="4">
    <source>
        <dbReference type="ARBA" id="ARBA00022475"/>
    </source>
</evidence>
<evidence type="ECO:0000256" key="6">
    <source>
        <dbReference type="ARBA" id="ARBA00022989"/>
    </source>
</evidence>
<dbReference type="GO" id="GO:0008324">
    <property type="term" value="F:monoatomic cation transmembrane transporter activity"/>
    <property type="evidence" value="ECO:0007669"/>
    <property type="project" value="InterPro"/>
</dbReference>
<organism evidence="10 11">
    <name type="scientific">Phyllobacterium trifolii</name>
    <dbReference type="NCBI Taxonomy" id="300193"/>
    <lineage>
        <taxon>Bacteria</taxon>
        <taxon>Pseudomonadati</taxon>
        <taxon>Pseudomonadota</taxon>
        <taxon>Alphaproteobacteria</taxon>
        <taxon>Hyphomicrobiales</taxon>
        <taxon>Phyllobacteriaceae</taxon>
        <taxon>Phyllobacterium</taxon>
    </lineage>
</organism>
<dbReference type="RefSeq" id="WP_183665517.1">
    <property type="nucleotide sequence ID" value="NZ_JACHXN010000037.1"/>
</dbReference>
<dbReference type="Pfam" id="PF06826">
    <property type="entry name" value="Asp-Al_Ex"/>
    <property type="match status" value="2"/>
</dbReference>
<keyword evidence="11" id="KW-1185">Reference proteome</keyword>
<keyword evidence="6 8" id="KW-1133">Transmembrane helix</keyword>
<evidence type="ECO:0000256" key="8">
    <source>
        <dbReference type="SAM" id="Phobius"/>
    </source>
</evidence>
<dbReference type="InterPro" id="IPR050144">
    <property type="entry name" value="AAE_transporter"/>
</dbReference>
<dbReference type="InterPro" id="IPR006037">
    <property type="entry name" value="RCK_C"/>
</dbReference>
<comment type="caution">
    <text evidence="10">The sequence shown here is derived from an EMBL/GenBank/DDBJ whole genome shotgun (WGS) entry which is preliminary data.</text>
</comment>
<dbReference type="PROSITE" id="PS51202">
    <property type="entry name" value="RCK_C"/>
    <property type="match status" value="1"/>
</dbReference>
<feature type="transmembrane region" description="Helical" evidence="8">
    <location>
        <begin position="58"/>
        <end position="76"/>
    </location>
</feature>
<keyword evidence="3" id="KW-0813">Transport</keyword>
<sequence length="563" mass="59340">MAFLVQALQNNPELAIFLTLAIGFLIGRVKLGSFSLGIVVGTLLAGVLIGQLDIKIPAIVKTIFFDLFLFTTGYKVGPQFFRGLKSDALPQVLLTIVLCVACLLTAFGFAKLLGYDVGTAAGLLAGAFSESTVIGTAGEAIQRLQIPTAEIEGLLNNIPVAYAVTYLVGTASLVWFLPTIGPKLMGINLREEGAKAQAAVAGAAELEFGVTSGAKYFDIRAYRVTNPDFFNKSVAQLEALPQSARVFITRIRQGGEIVEALPGSVIHKDDVVAVLARQEMHVKSGAVVGPEVDDKSLLDIPIEVLDVVVTRRRLIGKALAELVQLEFARGVFLRRLMRAGVEMPIEAGTRIDGGDVLRLIGTKPEVEKAAKELGYADRQTTATDMVFVGTGIVLGGLVGLLSVTIGSIPLTLTASGGALVMGLVFGWLRSVYPFFGRIPEPAIWIFDTVGLCIFIGVVGLNAGPSFISGLRETGISLVAVGLVSALLPHTIGILFGRYVLKMNPLVVLGACAGAGTITAALRAIQDEARSNVPALGYTVPYAVGNILLTAWGPVIVALMTIGK</sequence>
<dbReference type="EMBL" id="JACHXN010000037">
    <property type="protein sequence ID" value="MBB3149641.1"/>
    <property type="molecule type" value="Genomic_DNA"/>
</dbReference>
<proteinExistence type="inferred from homology"/>
<feature type="transmembrane region" description="Helical" evidence="8">
    <location>
        <begin position="541"/>
        <end position="561"/>
    </location>
</feature>
<dbReference type="NCBIfam" id="TIGR01625">
    <property type="entry name" value="YidE_YbjL_dupl"/>
    <property type="match status" value="1"/>
</dbReference>
<dbReference type="SUPFAM" id="SSF116726">
    <property type="entry name" value="TrkA C-terminal domain-like"/>
    <property type="match status" value="1"/>
</dbReference>
<evidence type="ECO:0000256" key="3">
    <source>
        <dbReference type="ARBA" id="ARBA00022448"/>
    </source>
</evidence>
<dbReference type="GO" id="GO:0006813">
    <property type="term" value="P:potassium ion transport"/>
    <property type="evidence" value="ECO:0007669"/>
    <property type="project" value="InterPro"/>
</dbReference>
<evidence type="ECO:0000259" key="9">
    <source>
        <dbReference type="PROSITE" id="PS51202"/>
    </source>
</evidence>
<keyword evidence="4" id="KW-1003">Cell membrane</keyword>
<evidence type="ECO:0000313" key="11">
    <source>
        <dbReference type="Proteomes" id="UP000554520"/>
    </source>
</evidence>
<evidence type="ECO:0000256" key="2">
    <source>
        <dbReference type="ARBA" id="ARBA00009854"/>
    </source>
</evidence>
<gene>
    <name evidence="10" type="ORF">FHS21_006095</name>
</gene>
<feature type="transmembrane region" description="Helical" evidence="8">
    <location>
        <begin position="385"/>
        <end position="408"/>
    </location>
</feature>